<evidence type="ECO:0000256" key="5">
    <source>
        <dbReference type="ARBA" id="ARBA00023136"/>
    </source>
</evidence>
<dbReference type="AlphaFoldDB" id="A0A5C6QNC6"/>
<evidence type="ECO:0000256" key="6">
    <source>
        <dbReference type="SAM" id="Phobius"/>
    </source>
</evidence>
<feature type="transmembrane region" description="Helical" evidence="6">
    <location>
        <begin position="121"/>
        <end position="141"/>
    </location>
</feature>
<reference evidence="8 10" key="1">
    <citation type="submission" date="2019-07" db="EMBL/GenBank/DDBJ databases">
        <title>Genomes of sea-ice associated Colwellia species.</title>
        <authorList>
            <person name="Bowman J.P."/>
        </authorList>
    </citation>
    <scope>NUCLEOTIDE SEQUENCE [LARGE SCALE GENOMIC DNA]</scope>
    <source>
        <strain evidence="7 9">ACAM 607</strain>
        <strain evidence="8 10">IC036</strain>
    </source>
</reference>
<dbReference type="PANTHER" id="PTHR43461:SF1">
    <property type="entry name" value="TRANSMEMBRANE PROTEIN 256"/>
    <property type="match status" value="1"/>
</dbReference>
<dbReference type="PANTHER" id="PTHR43461">
    <property type="entry name" value="TRANSMEMBRANE PROTEIN 256"/>
    <property type="match status" value="1"/>
</dbReference>
<dbReference type="EMBL" id="VOLQ01000005">
    <property type="protein sequence ID" value="TWX70253.1"/>
    <property type="molecule type" value="Genomic_DNA"/>
</dbReference>
<keyword evidence="3 6" id="KW-0812">Transmembrane</keyword>
<dbReference type="Proteomes" id="UP000321917">
    <property type="component" value="Unassembled WGS sequence"/>
</dbReference>
<evidence type="ECO:0000313" key="7">
    <source>
        <dbReference type="EMBL" id="TWX61000.1"/>
    </source>
</evidence>
<proteinExistence type="inferred from homology"/>
<dbReference type="Pfam" id="PF04241">
    <property type="entry name" value="DUF423"/>
    <property type="match status" value="1"/>
</dbReference>
<dbReference type="EMBL" id="VOLR01000007">
    <property type="protein sequence ID" value="TWX61000.1"/>
    <property type="molecule type" value="Genomic_DNA"/>
</dbReference>
<feature type="transmembrane region" description="Helical" evidence="6">
    <location>
        <begin position="58"/>
        <end position="76"/>
    </location>
</feature>
<comment type="subcellular location">
    <subcellularLocation>
        <location evidence="1">Membrane</location>
        <topology evidence="1">Multi-pass membrane protein</topology>
    </subcellularLocation>
</comment>
<evidence type="ECO:0000256" key="1">
    <source>
        <dbReference type="ARBA" id="ARBA00004141"/>
    </source>
</evidence>
<keyword evidence="9" id="KW-1185">Reference proteome</keyword>
<evidence type="ECO:0000256" key="4">
    <source>
        <dbReference type="ARBA" id="ARBA00022989"/>
    </source>
</evidence>
<feature type="transmembrane region" description="Helical" evidence="6">
    <location>
        <begin position="88"/>
        <end position="109"/>
    </location>
</feature>
<keyword evidence="4 6" id="KW-1133">Transmembrane helix</keyword>
<dbReference type="Proteomes" id="UP000321525">
    <property type="component" value="Unassembled WGS sequence"/>
</dbReference>
<evidence type="ECO:0000313" key="8">
    <source>
        <dbReference type="EMBL" id="TWX70253.1"/>
    </source>
</evidence>
<accession>A0A5C6QNC6</accession>
<sequence>MSIIQMKNSHVFRNYLTAIMIFIGISGCFSVLFGAWFAHAGANLPNEVQSRLANALQYQFFHTLALLTVAIWLQVLPGKHHAVKVINLLYLSASFFIVGILFFSGVLYIKTFFDFTVIGKIVPFGGISFALGWLCISWAGINSTLCTLSTDQDRL</sequence>
<evidence type="ECO:0000313" key="9">
    <source>
        <dbReference type="Proteomes" id="UP000321525"/>
    </source>
</evidence>
<protein>
    <submittedName>
        <fullName evidence="8">DUF423 domain-containing protein</fullName>
    </submittedName>
</protein>
<evidence type="ECO:0000313" key="10">
    <source>
        <dbReference type="Proteomes" id="UP000321917"/>
    </source>
</evidence>
<dbReference type="InterPro" id="IPR006696">
    <property type="entry name" value="DUF423"/>
</dbReference>
<organism evidence="8 10">
    <name type="scientific">Colwellia hornerae</name>
    <dbReference type="NCBI Taxonomy" id="89402"/>
    <lineage>
        <taxon>Bacteria</taxon>
        <taxon>Pseudomonadati</taxon>
        <taxon>Pseudomonadota</taxon>
        <taxon>Gammaproteobacteria</taxon>
        <taxon>Alteromonadales</taxon>
        <taxon>Colwelliaceae</taxon>
        <taxon>Colwellia</taxon>
    </lineage>
</organism>
<name>A0A5C6QNC6_9GAMM</name>
<dbReference type="PROSITE" id="PS51257">
    <property type="entry name" value="PROKAR_LIPOPROTEIN"/>
    <property type="match status" value="1"/>
</dbReference>
<evidence type="ECO:0000256" key="2">
    <source>
        <dbReference type="ARBA" id="ARBA00009694"/>
    </source>
</evidence>
<dbReference type="OrthoDB" id="9802121at2"/>
<gene>
    <name evidence="7" type="ORF">ESZ26_06300</name>
    <name evidence="8" type="ORF">ESZ27_03790</name>
</gene>
<evidence type="ECO:0000256" key="3">
    <source>
        <dbReference type="ARBA" id="ARBA00022692"/>
    </source>
</evidence>
<dbReference type="GO" id="GO:0005886">
    <property type="term" value="C:plasma membrane"/>
    <property type="evidence" value="ECO:0007669"/>
    <property type="project" value="TreeGrafter"/>
</dbReference>
<feature type="transmembrane region" description="Helical" evidence="6">
    <location>
        <begin position="12"/>
        <end position="38"/>
    </location>
</feature>
<keyword evidence="5 6" id="KW-0472">Membrane</keyword>
<comment type="similarity">
    <text evidence="2">Belongs to the UPF0382 family.</text>
</comment>
<comment type="caution">
    <text evidence="8">The sequence shown here is derived from an EMBL/GenBank/DDBJ whole genome shotgun (WGS) entry which is preliminary data.</text>
</comment>